<dbReference type="EC" id="2.7.13.3" evidence="3"/>
<evidence type="ECO:0000256" key="6">
    <source>
        <dbReference type="ARBA" id="ARBA00022679"/>
    </source>
</evidence>
<dbReference type="GO" id="GO:0000155">
    <property type="term" value="F:phosphorelay sensor kinase activity"/>
    <property type="evidence" value="ECO:0007669"/>
    <property type="project" value="InterPro"/>
</dbReference>
<feature type="transmembrane region" description="Helical" evidence="15">
    <location>
        <begin position="152"/>
        <end position="185"/>
    </location>
</feature>
<dbReference type="PANTHER" id="PTHR45528:SF1">
    <property type="entry name" value="SENSOR HISTIDINE KINASE CPXA"/>
    <property type="match status" value="1"/>
</dbReference>
<evidence type="ECO:0000256" key="1">
    <source>
        <dbReference type="ARBA" id="ARBA00000085"/>
    </source>
</evidence>
<organism evidence="18 19">
    <name type="scientific">Paenibacillus oryzisoli</name>
    <dbReference type="NCBI Taxonomy" id="1850517"/>
    <lineage>
        <taxon>Bacteria</taxon>
        <taxon>Bacillati</taxon>
        <taxon>Bacillota</taxon>
        <taxon>Bacilli</taxon>
        <taxon>Bacillales</taxon>
        <taxon>Paenibacillaceae</taxon>
        <taxon>Paenibacillus</taxon>
    </lineage>
</organism>
<sequence>MKLRTKMWISVISSYLVSLVVFLILFKSIANIANNGYSLHILDNIAHSVLESAQEQQVFSKHGIESALTPFSKEHPKIRFEWIASDGTAIYDSSGIMKHYQFKELADRFLDMRYTLSTDGDQVTLAYAAEQNGETYYLLMGLPTTALKPGQMYFYIRTFAVLFIFALPLLVALLIPYLLSSWYFYSINRRIHKLNMALNQVNIQSNDMELKDNSKDEIGHLTRHYNDMTRRIRTQVAQIEQLENNRKLLLSNLSHDLRTPLTMMLGYAEVIRNRQYKDEKELQISAKIIHQRSLYMDKLLDQILDVSRQDADTLEIQVSTHNLSELIRKIASDYLLVIDEHEFMLKVELPENEVYADIDPSLIERMIRNLLDNAIRYGKDGHYLHIELFEEEQAVCITVKDRGKGVSLEEQERIFERFYRIDRGRKGEGLGIGLSIVKEITEAHHGSVQLTSIPYEETAFQIKLPKREEPK</sequence>
<dbReference type="InterPro" id="IPR003594">
    <property type="entry name" value="HATPase_dom"/>
</dbReference>
<dbReference type="GO" id="GO:0005886">
    <property type="term" value="C:plasma membrane"/>
    <property type="evidence" value="ECO:0007669"/>
    <property type="project" value="UniProtKB-SubCell"/>
</dbReference>
<evidence type="ECO:0000256" key="9">
    <source>
        <dbReference type="ARBA" id="ARBA00022777"/>
    </source>
</evidence>
<evidence type="ECO:0000259" key="16">
    <source>
        <dbReference type="PROSITE" id="PS50109"/>
    </source>
</evidence>
<keyword evidence="6" id="KW-0808">Transferase</keyword>
<dbReference type="STRING" id="1850517.A8708_18680"/>
<name>A0A198AGD6_9BACL</name>
<evidence type="ECO:0000256" key="3">
    <source>
        <dbReference type="ARBA" id="ARBA00012438"/>
    </source>
</evidence>
<dbReference type="EMBL" id="LYPB01000050">
    <property type="protein sequence ID" value="OAS20574.1"/>
    <property type="molecule type" value="Genomic_DNA"/>
</dbReference>
<dbReference type="InterPro" id="IPR004358">
    <property type="entry name" value="Sig_transdc_His_kin-like_C"/>
</dbReference>
<evidence type="ECO:0000256" key="12">
    <source>
        <dbReference type="ARBA" id="ARBA00023012"/>
    </source>
</evidence>
<evidence type="ECO:0000313" key="19">
    <source>
        <dbReference type="Proteomes" id="UP000078454"/>
    </source>
</evidence>
<keyword evidence="11 15" id="KW-1133">Transmembrane helix</keyword>
<dbReference type="Proteomes" id="UP000078454">
    <property type="component" value="Unassembled WGS sequence"/>
</dbReference>
<keyword evidence="7 15" id="KW-0812">Transmembrane</keyword>
<dbReference type="InterPro" id="IPR003661">
    <property type="entry name" value="HisK_dim/P_dom"/>
</dbReference>
<dbReference type="Gene3D" id="3.30.565.10">
    <property type="entry name" value="Histidine kinase-like ATPase, C-terminal domain"/>
    <property type="match status" value="1"/>
</dbReference>
<dbReference type="FunFam" id="3.30.565.10:FF:000006">
    <property type="entry name" value="Sensor histidine kinase WalK"/>
    <property type="match status" value="1"/>
</dbReference>
<dbReference type="OrthoDB" id="9792991at2"/>
<dbReference type="InterPro" id="IPR036097">
    <property type="entry name" value="HisK_dim/P_sf"/>
</dbReference>
<evidence type="ECO:0000259" key="17">
    <source>
        <dbReference type="PROSITE" id="PS50885"/>
    </source>
</evidence>
<keyword evidence="14" id="KW-0175">Coiled coil</keyword>
<dbReference type="Pfam" id="PF02518">
    <property type="entry name" value="HATPase_c"/>
    <property type="match status" value="1"/>
</dbReference>
<accession>A0A198AGD6</accession>
<evidence type="ECO:0000256" key="7">
    <source>
        <dbReference type="ARBA" id="ARBA00022692"/>
    </source>
</evidence>
<proteinExistence type="predicted"/>
<dbReference type="PROSITE" id="PS50885">
    <property type="entry name" value="HAMP"/>
    <property type="match status" value="1"/>
</dbReference>
<dbReference type="PROSITE" id="PS50109">
    <property type="entry name" value="HIS_KIN"/>
    <property type="match status" value="1"/>
</dbReference>
<evidence type="ECO:0000256" key="15">
    <source>
        <dbReference type="SAM" id="Phobius"/>
    </source>
</evidence>
<dbReference type="SMART" id="SM00387">
    <property type="entry name" value="HATPase_c"/>
    <property type="match status" value="1"/>
</dbReference>
<evidence type="ECO:0000256" key="2">
    <source>
        <dbReference type="ARBA" id="ARBA00004651"/>
    </source>
</evidence>
<dbReference type="InterPro" id="IPR005467">
    <property type="entry name" value="His_kinase_dom"/>
</dbReference>
<evidence type="ECO:0000256" key="5">
    <source>
        <dbReference type="ARBA" id="ARBA00022553"/>
    </source>
</evidence>
<evidence type="ECO:0000256" key="13">
    <source>
        <dbReference type="ARBA" id="ARBA00023136"/>
    </source>
</evidence>
<evidence type="ECO:0000256" key="8">
    <source>
        <dbReference type="ARBA" id="ARBA00022741"/>
    </source>
</evidence>
<dbReference type="InterPro" id="IPR003660">
    <property type="entry name" value="HAMP_dom"/>
</dbReference>
<protein>
    <recommendedName>
        <fullName evidence="3">histidine kinase</fullName>
        <ecNumber evidence="3">2.7.13.3</ecNumber>
    </recommendedName>
</protein>
<dbReference type="SUPFAM" id="SSF55874">
    <property type="entry name" value="ATPase domain of HSP90 chaperone/DNA topoisomerase II/histidine kinase"/>
    <property type="match status" value="1"/>
</dbReference>
<keyword evidence="12" id="KW-0902">Two-component regulatory system</keyword>
<dbReference type="InterPro" id="IPR036890">
    <property type="entry name" value="HATPase_C_sf"/>
</dbReference>
<keyword evidence="8" id="KW-0547">Nucleotide-binding</keyword>
<feature type="coiled-coil region" evidence="14">
    <location>
        <begin position="225"/>
        <end position="252"/>
    </location>
</feature>
<dbReference type="PANTHER" id="PTHR45528">
    <property type="entry name" value="SENSOR HISTIDINE KINASE CPXA"/>
    <property type="match status" value="1"/>
</dbReference>
<keyword evidence="10" id="KW-0067">ATP-binding</keyword>
<gene>
    <name evidence="18" type="ORF">A8708_18680</name>
</gene>
<dbReference type="FunFam" id="1.10.287.130:FF:000001">
    <property type="entry name" value="Two-component sensor histidine kinase"/>
    <property type="match status" value="1"/>
</dbReference>
<evidence type="ECO:0000256" key="14">
    <source>
        <dbReference type="SAM" id="Coils"/>
    </source>
</evidence>
<keyword evidence="13 15" id="KW-0472">Membrane</keyword>
<dbReference type="PRINTS" id="PR00344">
    <property type="entry name" value="BCTRLSENSOR"/>
</dbReference>
<dbReference type="InterPro" id="IPR050398">
    <property type="entry name" value="HssS/ArlS-like"/>
</dbReference>
<comment type="caution">
    <text evidence="18">The sequence shown here is derived from an EMBL/GenBank/DDBJ whole genome shotgun (WGS) entry which is preliminary data.</text>
</comment>
<dbReference type="GO" id="GO:0005524">
    <property type="term" value="F:ATP binding"/>
    <property type="evidence" value="ECO:0007669"/>
    <property type="project" value="UniProtKB-KW"/>
</dbReference>
<dbReference type="CDD" id="cd06225">
    <property type="entry name" value="HAMP"/>
    <property type="match status" value="1"/>
</dbReference>
<keyword evidence="4" id="KW-1003">Cell membrane</keyword>
<dbReference type="CDD" id="cd00075">
    <property type="entry name" value="HATPase"/>
    <property type="match status" value="1"/>
</dbReference>
<evidence type="ECO:0000256" key="10">
    <source>
        <dbReference type="ARBA" id="ARBA00022840"/>
    </source>
</evidence>
<comment type="subcellular location">
    <subcellularLocation>
        <location evidence="2">Cell membrane</location>
        <topology evidence="2">Multi-pass membrane protein</topology>
    </subcellularLocation>
</comment>
<dbReference type="SUPFAM" id="SSF47384">
    <property type="entry name" value="Homodimeric domain of signal transducing histidine kinase"/>
    <property type="match status" value="1"/>
</dbReference>
<dbReference type="CDD" id="cd00082">
    <property type="entry name" value="HisKA"/>
    <property type="match status" value="1"/>
</dbReference>
<evidence type="ECO:0000256" key="11">
    <source>
        <dbReference type="ARBA" id="ARBA00022989"/>
    </source>
</evidence>
<dbReference type="Gene3D" id="1.10.287.130">
    <property type="match status" value="1"/>
</dbReference>
<keyword evidence="19" id="KW-1185">Reference proteome</keyword>
<evidence type="ECO:0000256" key="4">
    <source>
        <dbReference type="ARBA" id="ARBA00022475"/>
    </source>
</evidence>
<dbReference type="RefSeq" id="WP_068663199.1">
    <property type="nucleotide sequence ID" value="NZ_LYPB01000050.1"/>
</dbReference>
<dbReference type="SMART" id="SM00388">
    <property type="entry name" value="HisKA"/>
    <property type="match status" value="1"/>
</dbReference>
<evidence type="ECO:0000313" key="18">
    <source>
        <dbReference type="EMBL" id="OAS20574.1"/>
    </source>
</evidence>
<comment type="catalytic activity">
    <reaction evidence="1">
        <text>ATP + protein L-histidine = ADP + protein N-phospho-L-histidine.</text>
        <dbReference type="EC" id="2.7.13.3"/>
    </reaction>
</comment>
<dbReference type="Gene3D" id="6.10.340.10">
    <property type="match status" value="1"/>
</dbReference>
<feature type="domain" description="HAMP" evidence="17">
    <location>
        <begin position="185"/>
        <end position="237"/>
    </location>
</feature>
<reference evidence="18 19" key="1">
    <citation type="submission" date="2016-05" db="EMBL/GenBank/DDBJ databases">
        <title>Paenibacillus sp. 1ZS3-15 nov., isolated from the rhizosphere soil.</title>
        <authorList>
            <person name="Zhang X.X."/>
            <person name="Zhang J."/>
        </authorList>
    </citation>
    <scope>NUCLEOTIDE SEQUENCE [LARGE SCALE GENOMIC DNA]</scope>
    <source>
        <strain evidence="18 19">1ZS3-15</strain>
    </source>
</reference>
<dbReference type="SMART" id="SM00304">
    <property type="entry name" value="HAMP"/>
    <property type="match status" value="1"/>
</dbReference>
<keyword evidence="9" id="KW-0418">Kinase</keyword>
<dbReference type="Pfam" id="PF00512">
    <property type="entry name" value="HisKA"/>
    <property type="match status" value="1"/>
</dbReference>
<feature type="transmembrane region" description="Helical" evidence="15">
    <location>
        <begin position="7"/>
        <end position="26"/>
    </location>
</feature>
<dbReference type="AlphaFoldDB" id="A0A198AGD6"/>
<feature type="domain" description="Histidine kinase" evidence="16">
    <location>
        <begin position="252"/>
        <end position="468"/>
    </location>
</feature>
<keyword evidence="5" id="KW-0597">Phosphoprotein</keyword>